<dbReference type="PANTHER" id="PTHR22722:SF14">
    <property type="entry name" value="MEGALIN, ISOFORM A"/>
    <property type="match status" value="1"/>
</dbReference>
<evidence type="ECO:0000256" key="4">
    <source>
        <dbReference type="ARBA" id="ARBA00022737"/>
    </source>
</evidence>
<evidence type="ECO:0000256" key="3">
    <source>
        <dbReference type="ARBA" id="ARBA00022729"/>
    </source>
</evidence>
<feature type="signal peptide" evidence="11">
    <location>
        <begin position="1"/>
        <end position="18"/>
    </location>
</feature>
<dbReference type="CDD" id="cd00112">
    <property type="entry name" value="LDLa"/>
    <property type="match status" value="5"/>
</dbReference>
<evidence type="ECO:0000256" key="1">
    <source>
        <dbReference type="ARBA" id="ARBA00004167"/>
    </source>
</evidence>
<feature type="disulfide bond" evidence="10">
    <location>
        <begin position="144"/>
        <end position="159"/>
    </location>
</feature>
<gene>
    <name evidence="12" type="primary">ORF78168</name>
</gene>
<dbReference type="Pfam" id="PF00057">
    <property type="entry name" value="Ldl_recept_a"/>
    <property type="match status" value="5"/>
</dbReference>
<dbReference type="PROSITE" id="PS01209">
    <property type="entry name" value="LDLRA_1"/>
    <property type="match status" value="3"/>
</dbReference>
<sequence>RIILVAVLALILVAVTTSKEFQRKRDKHTQKYQPEIRHQETRALCQNTEFQCTGGHCISLDEVCDTYRNCPMGEDELNCPANCTGPHMFMCEDLSKCIGIIDKCDGYQDCNDYSDEAFCGSYECAAGRFKCVTSNECIEASYVCDGLSDCVDNSDEINCVNGSCSSSQWLCADSSKCVPKMYLCDGFNDCPDISDETTCSCTGSHFKCNNGQCIPSEYRCDIFNDCGDHSDEQNCPTTQPIGCRDVLTFNDCFHMNETTHPICLIPDDGNRLCRKFCGFCH</sequence>
<keyword evidence="2" id="KW-0812">Transmembrane</keyword>
<dbReference type="EMBL" id="HACG01024522">
    <property type="protein sequence ID" value="CEK71387.1"/>
    <property type="molecule type" value="Transcribed_RNA"/>
</dbReference>
<keyword evidence="9" id="KW-0325">Glycoprotein</keyword>
<evidence type="ECO:0000256" key="11">
    <source>
        <dbReference type="SAM" id="SignalP"/>
    </source>
</evidence>
<evidence type="ECO:0000256" key="7">
    <source>
        <dbReference type="ARBA" id="ARBA00023157"/>
    </source>
</evidence>
<feature type="disulfide bond" evidence="10">
    <location>
        <begin position="184"/>
        <end position="199"/>
    </location>
</feature>
<dbReference type="SUPFAM" id="SSF57424">
    <property type="entry name" value="LDL receptor-like module"/>
    <property type="match status" value="5"/>
</dbReference>
<dbReference type="FunFam" id="4.10.400.10:FF:000034">
    <property type="entry name" value="Low-density lipoprotein receptor-related protein 2"/>
    <property type="match status" value="1"/>
</dbReference>
<dbReference type="AlphaFoldDB" id="A0A0B6ZSQ0"/>
<feature type="disulfide bond" evidence="10">
    <location>
        <begin position="208"/>
        <end position="226"/>
    </location>
</feature>
<dbReference type="InterPro" id="IPR036055">
    <property type="entry name" value="LDL_receptor-like_sf"/>
</dbReference>
<comment type="subcellular location">
    <subcellularLocation>
        <location evidence="1">Membrane</location>
        <topology evidence="1">Single-pass membrane protein</topology>
    </subcellularLocation>
</comment>
<accession>A0A0B6ZSQ0</accession>
<keyword evidence="4" id="KW-0677">Repeat</keyword>
<feature type="disulfide bond" evidence="10">
    <location>
        <begin position="64"/>
        <end position="79"/>
    </location>
</feature>
<dbReference type="GO" id="GO:0006898">
    <property type="term" value="P:receptor-mediated endocytosis"/>
    <property type="evidence" value="ECO:0007669"/>
    <property type="project" value="TreeGrafter"/>
</dbReference>
<feature type="disulfide bond" evidence="10">
    <location>
        <begin position="104"/>
        <end position="119"/>
    </location>
</feature>
<dbReference type="SMART" id="SM00192">
    <property type="entry name" value="LDLa"/>
    <property type="match status" value="5"/>
</dbReference>
<dbReference type="InterPro" id="IPR002172">
    <property type="entry name" value="LDrepeatLR_classA_rpt"/>
</dbReference>
<dbReference type="InterPro" id="IPR051221">
    <property type="entry name" value="LDLR-related"/>
</dbReference>
<dbReference type="PANTHER" id="PTHR22722">
    <property type="entry name" value="LOW-DENSITY LIPOPROTEIN RECEPTOR-RELATED PROTEIN 2-RELATED"/>
    <property type="match status" value="1"/>
</dbReference>
<protein>
    <submittedName>
        <fullName evidence="12">Uncharacterized protein</fullName>
    </submittedName>
</protein>
<feature type="disulfide bond" evidence="10">
    <location>
        <begin position="52"/>
        <end position="70"/>
    </location>
</feature>
<dbReference type="InterPro" id="IPR023415">
    <property type="entry name" value="LDLR_class-A_CS"/>
</dbReference>
<dbReference type="GO" id="GO:0042562">
    <property type="term" value="F:hormone binding"/>
    <property type="evidence" value="ECO:0007669"/>
    <property type="project" value="TreeGrafter"/>
</dbReference>
<evidence type="ECO:0000313" key="12">
    <source>
        <dbReference type="EMBL" id="CEK71387.1"/>
    </source>
</evidence>
<evidence type="ECO:0000256" key="6">
    <source>
        <dbReference type="ARBA" id="ARBA00023136"/>
    </source>
</evidence>
<evidence type="ECO:0000256" key="5">
    <source>
        <dbReference type="ARBA" id="ARBA00022989"/>
    </source>
</evidence>
<feature type="disulfide bond" evidence="10">
    <location>
        <begin position="220"/>
        <end position="235"/>
    </location>
</feature>
<keyword evidence="7 10" id="KW-1015">Disulfide bond</keyword>
<dbReference type="PRINTS" id="PR00261">
    <property type="entry name" value="LDLRECEPTOR"/>
</dbReference>
<keyword evidence="5" id="KW-1133">Transmembrane helix</keyword>
<reference evidence="12" key="1">
    <citation type="submission" date="2014-12" db="EMBL/GenBank/DDBJ databases">
        <title>Insight into the proteome of Arion vulgaris.</title>
        <authorList>
            <person name="Aradska J."/>
            <person name="Bulat T."/>
            <person name="Smidak R."/>
            <person name="Sarate P."/>
            <person name="Gangsoo J."/>
            <person name="Sialana F."/>
            <person name="Bilban M."/>
            <person name="Lubec G."/>
        </authorList>
    </citation>
    <scope>NUCLEOTIDE SEQUENCE</scope>
    <source>
        <tissue evidence="12">Skin</tissue>
    </source>
</reference>
<feature type="disulfide bond" evidence="10">
    <location>
        <begin position="201"/>
        <end position="213"/>
    </location>
</feature>
<feature type="non-terminal residue" evidence="12">
    <location>
        <position position="1"/>
    </location>
</feature>
<keyword evidence="6" id="KW-0472">Membrane</keyword>
<organism evidence="12">
    <name type="scientific">Arion vulgaris</name>
    <dbReference type="NCBI Taxonomy" id="1028688"/>
    <lineage>
        <taxon>Eukaryota</taxon>
        <taxon>Metazoa</taxon>
        <taxon>Spiralia</taxon>
        <taxon>Lophotrochozoa</taxon>
        <taxon>Mollusca</taxon>
        <taxon>Gastropoda</taxon>
        <taxon>Heterobranchia</taxon>
        <taxon>Euthyneura</taxon>
        <taxon>Panpulmonata</taxon>
        <taxon>Eupulmonata</taxon>
        <taxon>Stylommatophora</taxon>
        <taxon>Helicina</taxon>
        <taxon>Arionoidea</taxon>
        <taxon>Arionidae</taxon>
        <taxon>Arion</taxon>
    </lineage>
</organism>
<keyword evidence="3 11" id="KW-0732">Signal</keyword>
<feature type="disulfide bond" evidence="10">
    <location>
        <begin position="45"/>
        <end position="57"/>
    </location>
</feature>
<name>A0A0B6ZSQ0_9EUPU</name>
<feature type="chain" id="PRO_5002112388" evidence="11">
    <location>
        <begin position="19"/>
        <end position="281"/>
    </location>
</feature>
<evidence type="ECO:0000256" key="10">
    <source>
        <dbReference type="PROSITE-ProRule" id="PRU00124"/>
    </source>
</evidence>
<comment type="caution">
    <text evidence="10">Lacks conserved residue(s) required for the propagation of feature annotation.</text>
</comment>
<evidence type="ECO:0000256" key="8">
    <source>
        <dbReference type="ARBA" id="ARBA00023170"/>
    </source>
</evidence>
<dbReference type="Gene3D" id="4.10.400.10">
    <property type="entry name" value="Low-density Lipoprotein Receptor"/>
    <property type="match status" value="5"/>
</dbReference>
<dbReference type="GO" id="GO:0016324">
    <property type="term" value="C:apical plasma membrane"/>
    <property type="evidence" value="ECO:0007669"/>
    <property type="project" value="TreeGrafter"/>
</dbReference>
<dbReference type="PROSITE" id="PS50068">
    <property type="entry name" value="LDLRA_2"/>
    <property type="match status" value="5"/>
</dbReference>
<evidence type="ECO:0000256" key="2">
    <source>
        <dbReference type="ARBA" id="ARBA00022692"/>
    </source>
</evidence>
<evidence type="ECO:0000256" key="9">
    <source>
        <dbReference type="ARBA" id="ARBA00023180"/>
    </source>
</evidence>
<keyword evidence="8" id="KW-0675">Receptor</keyword>
<proteinExistence type="predicted"/>
<dbReference type="GO" id="GO:0043235">
    <property type="term" value="C:receptor complex"/>
    <property type="evidence" value="ECO:0007669"/>
    <property type="project" value="TreeGrafter"/>
</dbReference>